<evidence type="ECO:0000313" key="1">
    <source>
        <dbReference type="EMBL" id="KKE84570.1"/>
    </source>
</evidence>
<gene>
    <name evidence="1" type="ORF">N479_08375</name>
</gene>
<dbReference type="RefSeq" id="WP_046355194.1">
    <property type="nucleotide sequence ID" value="NZ_AUXW01000135.1"/>
</dbReference>
<dbReference type="EMBL" id="AUXW01000135">
    <property type="protein sequence ID" value="KKE84570.1"/>
    <property type="molecule type" value="Genomic_DNA"/>
</dbReference>
<name>A0A0F6AEF0_9GAMM</name>
<proteinExistence type="predicted"/>
<sequence length="174" mass="19269">MAKRIIISIGILLLIIGCSSSYQVKEMGVGIGAEKGPILMVGEVTLDESWSVPAGAIGCCWGDGGARSFVYDVPFPKQLVIAWYDLSTELFWVGEAKVDNKAGYEFIKEMKPFIDRRTGQYKDRKLPYLIVGIKRNGLIKVWISNAPGNYLGRQILEIGSGMAQIKELPPENER</sequence>
<evidence type="ECO:0008006" key="3">
    <source>
        <dbReference type="Google" id="ProtNLM"/>
    </source>
</evidence>
<dbReference type="AlphaFoldDB" id="A0A0F6AEF0"/>
<comment type="caution">
    <text evidence="1">The sequence shown here is derived from an EMBL/GenBank/DDBJ whole genome shotgun (WGS) entry which is preliminary data.</text>
</comment>
<reference evidence="1 2" key="1">
    <citation type="journal article" date="2015" name="BMC Genomics">
        <title>Genome mining reveals unlocked bioactive potential of marine Gram-negative bacteria.</title>
        <authorList>
            <person name="Machado H."/>
            <person name="Sonnenschein E.C."/>
            <person name="Melchiorsen J."/>
            <person name="Gram L."/>
        </authorList>
    </citation>
    <scope>NUCLEOTIDE SEQUENCE [LARGE SCALE GENOMIC DNA]</scope>
    <source>
        <strain evidence="1 2">S4054</strain>
    </source>
</reference>
<accession>A0A0F6AEF0</accession>
<dbReference type="PATRIC" id="fig|1129367.4.peg.1447"/>
<organism evidence="1 2">
    <name type="scientific">Pseudoalteromonas luteoviolacea S4054</name>
    <dbReference type="NCBI Taxonomy" id="1129367"/>
    <lineage>
        <taxon>Bacteria</taxon>
        <taxon>Pseudomonadati</taxon>
        <taxon>Pseudomonadota</taxon>
        <taxon>Gammaproteobacteria</taxon>
        <taxon>Alteromonadales</taxon>
        <taxon>Pseudoalteromonadaceae</taxon>
        <taxon>Pseudoalteromonas</taxon>
    </lineage>
</organism>
<evidence type="ECO:0000313" key="2">
    <source>
        <dbReference type="Proteomes" id="UP000033434"/>
    </source>
</evidence>
<protein>
    <recommendedName>
        <fullName evidence="3">DUF2931 domain-containing protein</fullName>
    </recommendedName>
</protein>
<dbReference type="PROSITE" id="PS51257">
    <property type="entry name" value="PROKAR_LIPOPROTEIN"/>
    <property type="match status" value="1"/>
</dbReference>
<dbReference type="Proteomes" id="UP000033434">
    <property type="component" value="Unassembled WGS sequence"/>
</dbReference>